<accession>A0ABN2TT02</accession>
<evidence type="ECO:0000256" key="1">
    <source>
        <dbReference type="SAM" id="MobiDB-lite"/>
    </source>
</evidence>
<organism evidence="2 3">
    <name type="scientific">Terrabacter terrae</name>
    <dbReference type="NCBI Taxonomy" id="318434"/>
    <lineage>
        <taxon>Bacteria</taxon>
        <taxon>Bacillati</taxon>
        <taxon>Actinomycetota</taxon>
        <taxon>Actinomycetes</taxon>
        <taxon>Micrococcales</taxon>
        <taxon>Intrasporangiaceae</taxon>
        <taxon>Terrabacter</taxon>
    </lineage>
</organism>
<protein>
    <submittedName>
        <fullName evidence="2">Uncharacterized protein</fullName>
    </submittedName>
</protein>
<comment type="caution">
    <text evidence="2">The sequence shown here is derived from an EMBL/GenBank/DDBJ whole genome shotgun (WGS) entry which is preliminary data.</text>
</comment>
<feature type="region of interest" description="Disordered" evidence="1">
    <location>
        <begin position="68"/>
        <end position="87"/>
    </location>
</feature>
<keyword evidence="3" id="KW-1185">Reference proteome</keyword>
<dbReference type="EMBL" id="BAAANB010000001">
    <property type="protein sequence ID" value="GAA2020190.1"/>
    <property type="molecule type" value="Genomic_DNA"/>
</dbReference>
<evidence type="ECO:0000313" key="2">
    <source>
        <dbReference type="EMBL" id="GAA2020190.1"/>
    </source>
</evidence>
<proteinExistence type="predicted"/>
<gene>
    <name evidence="2" type="ORF">GCM10009740_05640</name>
</gene>
<sequence>MEMGVVTAGASVTAPILAQRPTWWTTVLGLWTPGPGLAPGGCGLVRAVRDVPKDARCSAHLWSPSSPFGSGAPLSTGPERPGAGTRHAGPVDLEQLAHRDVVSAARLGQAGHGASVVAAAVRSGAEKYATKGAAFAEKNRESAIRRRRWFFARYGWSDLDDVRLIRARAERAVLDSRHWAA</sequence>
<name>A0ABN2TT02_9MICO</name>
<dbReference type="Proteomes" id="UP001501285">
    <property type="component" value="Unassembled WGS sequence"/>
</dbReference>
<reference evidence="2 3" key="1">
    <citation type="journal article" date="2019" name="Int. J. Syst. Evol. Microbiol.">
        <title>The Global Catalogue of Microorganisms (GCM) 10K type strain sequencing project: providing services to taxonomists for standard genome sequencing and annotation.</title>
        <authorList>
            <consortium name="The Broad Institute Genomics Platform"/>
            <consortium name="The Broad Institute Genome Sequencing Center for Infectious Disease"/>
            <person name="Wu L."/>
            <person name="Ma J."/>
        </authorList>
    </citation>
    <scope>NUCLEOTIDE SEQUENCE [LARGE SCALE GENOMIC DNA]</scope>
    <source>
        <strain evidence="2 3">JCM 14283</strain>
    </source>
</reference>
<evidence type="ECO:0000313" key="3">
    <source>
        <dbReference type="Proteomes" id="UP001501285"/>
    </source>
</evidence>